<dbReference type="PANTHER" id="PTHR43630">
    <property type="entry name" value="POLY-BETA-1,6-N-ACETYL-D-GLUCOSAMINE SYNTHASE"/>
    <property type="match status" value="1"/>
</dbReference>
<evidence type="ECO:0000259" key="1">
    <source>
        <dbReference type="Pfam" id="PF00535"/>
    </source>
</evidence>
<comment type="caution">
    <text evidence="2">The sequence shown here is derived from an EMBL/GenBank/DDBJ whole genome shotgun (WGS) entry which is preliminary data.</text>
</comment>
<sequence length="370" mass="42595">MIGISLCMIVKNEEKTLERCLSSVQKAVDQMIIVDTGSTDRTKQIARKFTRCVFDFEWVDDFAAARNFAFSKAEMDYILWLDADDVFKEEDLEKLLELKKTLSSDIDSVTMKYNLAFDEHGNVTSSLRRNRLVKRSSNFRWVGSVHEYLEVAGRIIDSDIAVTHCGDDRDRDRNLNIYMKRQANGEAFSPRDVYYFANELKDHRLFELAAVYYRKFLEEGKGWVEDNIAACGKLADCYLELGDTGKALAYTLKSFEYGAPRPEFCCRMGYHFLQTGDYSAAVYWYKQAIENPAPANSWGMQNLNCSTWLPHLQLCVCYDRLGMHQIAYHHNEAARHYRPDHPSVIQNKVYLENKLGIKAVAEPAKETANP</sequence>
<dbReference type="PANTHER" id="PTHR43630:SF2">
    <property type="entry name" value="GLYCOSYLTRANSFERASE"/>
    <property type="match status" value="1"/>
</dbReference>
<dbReference type="InterPro" id="IPR029044">
    <property type="entry name" value="Nucleotide-diphossugar_trans"/>
</dbReference>
<feature type="domain" description="Glycosyltransferase 2-like" evidence="1">
    <location>
        <begin position="5"/>
        <end position="106"/>
    </location>
</feature>
<name>A0A919XKR5_9BACL</name>
<dbReference type="Proteomes" id="UP000679779">
    <property type="component" value="Unassembled WGS sequence"/>
</dbReference>
<dbReference type="Gene3D" id="3.90.550.10">
    <property type="entry name" value="Spore Coat Polysaccharide Biosynthesis Protein SpsA, Chain A"/>
    <property type="match status" value="1"/>
</dbReference>
<dbReference type="InterPro" id="IPR011990">
    <property type="entry name" value="TPR-like_helical_dom_sf"/>
</dbReference>
<dbReference type="Pfam" id="PF00535">
    <property type="entry name" value="Glycos_transf_2"/>
    <property type="match status" value="1"/>
</dbReference>
<organism evidence="2 3">
    <name type="scientific">Paenibacillus albilobatus</name>
    <dbReference type="NCBI Taxonomy" id="2716884"/>
    <lineage>
        <taxon>Bacteria</taxon>
        <taxon>Bacillati</taxon>
        <taxon>Bacillota</taxon>
        <taxon>Bacilli</taxon>
        <taxon>Bacillales</taxon>
        <taxon>Paenibacillaceae</taxon>
        <taxon>Paenibacillus</taxon>
    </lineage>
</organism>
<dbReference type="EMBL" id="BORQ01000004">
    <property type="protein sequence ID" value="GIO32512.1"/>
    <property type="molecule type" value="Genomic_DNA"/>
</dbReference>
<evidence type="ECO:0000313" key="2">
    <source>
        <dbReference type="EMBL" id="GIO32512.1"/>
    </source>
</evidence>
<dbReference type="AlphaFoldDB" id="A0A919XKR5"/>
<gene>
    <name evidence="2" type="ORF">J2TS6_36530</name>
</gene>
<dbReference type="CDD" id="cd02511">
    <property type="entry name" value="Beta4Glucosyltransferase"/>
    <property type="match status" value="1"/>
</dbReference>
<dbReference type="Gene3D" id="1.25.40.10">
    <property type="entry name" value="Tetratricopeptide repeat domain"/>
    <property type="match status" value="1"/>
</dbReference>
<evidence type="ECO:0000313" key="3">
    <source>
        <dbReference type="Proteomes" id="UP000679779"/>
    </source>
</evidence>
<keyword evidence="3" id="KW-1185">Reference proteome</keyword>
<dbReference type="RefSeq" id="WP_160039335.1">
    <property type="nucleotide sequence ID" value="NZ_BORQ01000004.1"/>
</dbReference>
<reference evidence="2" key="1">
    <citation type="submission" date="2021-03" db="EMBL/GenBank/DDBJ databases">
        <title>Antimicrobial resistance genes in bacteria isolated from Japanese honey, and their potential for conferring macrolide and lincosamide resistance in the American foulbrood pathogen Paenibacillus larvae.</title>
        <authorList>
            <person name="Okamoto M."/>
            <person name="Kumagai M."/>
            <person name="Kanamori H."/>
            <person name="Takamatsu D."/>
        </authorList>
    </citation>
    <scope>NUCLEOTIDE SEQUENCE</scope>
    <source>
        <strain evidence="2">J2TS6</strain>
    </source>
</reference>
<dbReference type="SUPFAM" id="SSF53448">
    <property type="entry name" value="Nucleotide-diphospho-sugar transferases"/>
    <property type="match status" value="1"/>
</dbReference>
<accession>A0A919XKR5</accession>
<proteinExistence type="predicted"/>
<dbReference type="InterPro" id="IPR001173">
    <property type="entry name" value="Glyco_trans_2-like"/>
</dbReference>
<protein>
    <submittedName>
        <fullName evidence="2">Beta 1,4 glucosyltransferase</fullName>
    </submittedName>
</protein>
<dbReference type="SUPFAM" id="SSF48452">
    <property type="entry name" value="TPR-like"/>
    <property type="match status" value="1"/>
</dbReference>